<name>A0ABR0WMT0_REHGL</name>
<gene>
    <name evidence="1" type="ORF">DH2020_019402</name>
</gene>
<organism evidence="1 2">
    <name type="scientific">Rehmannia glutinosa</name>
    <name type="common">Chinese foxglove</name>
    <dbReference type="NCBI Taxonomy" id="99300"/>
    <lineage>
        <taxon>Eukaryota</taxon>
        <taxon>Viridiplantae</taxon>
        <taxon>Streptophyta</taxon>
        <taxon>Embryophyta</taxon>
        <taxon>Tracheophyta</taxon>
        <taxon>Spermatophyta</taxon>
        <taxon>Magnoliopsida</taxon>
        <taxon>eudicotyledons</taxon>
        <taxon>Gunneridae</taxon>
        <taxon>Pentapetalae</taxon>
        <taxon>asterids</taxon>
        <taxon>lamiids</taxon>
        <taxon>Lamiales</taxon>
        <taxon>Orobanchaceae</taxon>
        <taxon>Rehmannieae</taxon>
        <taxon>Rehmannia</taxon>
    </lineage>
</organism>
<dbReference type="Proteomes" id="UP001318860">
    <property type="component" value="Unassembled WGS sequence"/>
</dbReference>
<sequence>MGYNHSEVNSNEGSASITGGYFYRSMTDPCMIGRYLFADLYACSIWAGTENPITSGKFTSSKISFNCADDSPINCTFTPGSSLPALSYIFSFGEDNNKDVYLLTNSGVYRIVSPSRCNYTCSKVNASTAASPGPAVSPPPSEASLLRGSFQILLVLNSFLCLILMNFV</sequence>
<keyword evidence="2" id="KW-1185">Reference proteome</keyword>
<dbReference type="EMBL" id="JABTTQ020000010">
    <property type="protein sequence ID" value="KAK6148490.1"/>
    <property type="molecule type" value="Genomic_DNA"/>
</dbReference>
<evidence type="ECO:0000313" key="1">
    <source>
        <dbReference type="EMBL" id="KAK6148490.1"/>
    </source>
</evidence>
<dbReference type="PANTHER" id="PTHR19328">
    <property type="entry name" value="HEDGEHOG-INTERACTING PROTEIN"/>
    <property type="match status" value="1"/>
</dbReference>
<reference evidence="1 2" key="1">
    <citation type="journal article" date="2021" name="Comput. Struct. Biotechnol. J.">
        <title>De novo genome assembly of the potent medicinal plant Rehmannia glutinosa using nanopore technology.</title>
        <authorList>
            <person name="Ma L."/>
            <person name="Dong C."/>
            <person name="Song C."/>
            <person name="Wang X."/>
            <person name="Zheng X."/>
            <person name="Niu Y."/>
            <person name="Chen S."/>
            <person name="Feng W."/>
        </authorList>
    </citation>
    <scope>NUCLEOTIDE SEQUENCE [LARGE SCALE GENOMIC DNA]</scope>
    <source>
        <strain evidence="1">DH-2019</strain>
    </source>
</reference>
<proteinExistence type="predicted"/>
<dbReference type="InterPro" id="IPR011042">
    <property type="entry name" value="6-blade_b-propeller_TolB-like"/>
</dbReference>
<accession>A0ABR0WMT0</accession>
<comment type="caution">
    <text evidence="1">The sequence shown here is derived from an EMBL/GenBank/DDBJ whole genome shotgun (WGS) entry which is preliminary data.</text>
</comment>
<protein>
    <submittedName>
        <fullName evidence="1">Uncharacterized protein</fullName>
    </submittedName>
</protein>
<dbReference type="Gene3D" id="2.120.10.30">
    <property type="entry name" value="TolB, C-terminal domain"/>
    <property type="match status" value="1"/>
</dbReference>
<dbReference type="PANTHER" id="PTHR19328:SF13">
    <property type="entry name" value="HIPL1 PROTEIN"/>
    <property type="match status" value="1"/>
</dbReference>
<evidence type="ECO:0000313" key="2">
    <source>
        <dbReference type="Proteomes" id="UP001318860"/>
    </source>
</evidence>